<evidence type="ECO:0000259" key="1">
    <source>
        <dbReference type="PROSITE" id="PS51819"/>
    </source>
</evidence>
<comment type="caution">
    <text evidence="2">The sequence shown here is derived from an EMBL/GenBank/DDBJ whole genome shotgun (WGS) entry which is preliminary data.</text>
</comment>
<evidence type="ECO:0000313" key="2">
    <source>
        <dbReference type="EMBL" id="SAL61395.1"/>
    </source>
</evidence>
<sequence>MADLPTVPAGFDFHHVGYATASMAREREFFEFAGYQIEADSFEDPVQGIAGCFLTGPGPRIELLENLPGSRTLTPWLDAGIKIYHFAYCVDDIETALAWARTHRGKVTVPPVPAVAFGGRSISFVMFRTGFMFEFIDSALACARGSNETEGDI</sequence>
<dbReference type="InterPro" id="IPR037523">
    <property type="entry name" value="VOC_core"/>
</dbReference>
<dbReference type="Gene3D" id="3.10.180.10">
    <property type="entry name" value="2,3-Dihydroxybiphenyl 1,2-Dioxygenase, domain 1"/>
    <property type="match status" value="1"/>
</dbReference>
<feature type="domain" description="VOC" evidence="1">
    <location>
        <begin position="12"/>
        <end position="138"/>
    </location>
</feature>
<reference evidence="2" key="1">
    <citation type="submission" date="2016-01" db="EMBL/GenBank/DDBJ databases">
        <authorList>
            <person name="Peeters Charlotte."/>
        </authorList>
    </citation>
    <scope>NUCLEOTIDE SEQUENCE</scope>
    <source>
        <strain evidence="2">LMG 22936</strain>
    </source>
</reference>
<dbReference type="EMBL" id="FCNZ02000013">
    <property type="protein sequence ID" value="SAL61395.1"/>
    <property type="molecule type" value="Genomic_DNA"/>
</dbReference>
<dbReference type="InterPro" id="IPR029068">
    <property type="entry name" value="Glyas_Bleomycin-R_OHBP_Dase"/>
</dbReference>
<dbReference type="Proteomes" id="UP000054717">
    <property type="component" value="Unassembled WGS sequence"/>
</dbReference>
<dbReference type="Pfam" id="PF13669">
    <property type="entry name" value="Glyoxalase_4"/>
    <property type="match status" value="1"/>
</dbReference>
<gene>
    <name evidence="2" type="ORF">AWB66_03537</name>
</gene>
<proteinExistence type="predicted"/>
<keyword evidence="3" id="KW-1185">Reference proteome</keyword>
<accession>A0A158IY29</accession>
<dbReference type="PROSITE" id="PS51819">
    <property type="entry name" value="VOC"/>
    <property type="match status" value="1"/>
</dbReference>
<dbReference type="STRING" id="326475.AWB66_03537"/>
<dbReference type="SUPFAM" id="SSF54593">
    <property type="entry name" value="Glyoxalase/Bleomycin resistance protein/Dihydroxybiphenyl dioxygenase"/>
    <property type="match status" value="1"/>
</dbReference>
<dbReference type="RefSeq" id="WP_200819004.1">
    <property type="nucleotide sequence ID" value="NZ_FCNZ02000013.1"/>
</dbReference>
<organism evidence="2 3">
    <name type="scientific">Caballeronia telluris</name>
    <dbReference type="NCBI Taxonomy" id="326475"/>
    <lineage>
        <taxon>Bacteria</taxon>
        <taxon>Pseudomonadati</taxon>
        <taxon>Pseudomonadota</taxon>
        <taxon>Betaproteobacteria</taxon>
        <taxon>Burkholderiales</taxon>
        <taxon>Burkholderiaceae</taxon>
        <taxon>Caballeronia</taxon>
    </lineage>
</organism>
<dbReference type="AlphaFoldDB" id="A0A158IY29"/>
<name>A0A158IY29_9BURK</name>
<evidence type="ECO:0000313" key="3">
    <source>
        <dbReference type="Proteomes" id="UP000054717"/>
    </source>
</evidence>
<protein>
    <recommendedName>
        <fullName evidence="1">VOC domain-containing protein</fullName>
    </recommendedName>
</protein>